<dbReference type="AlphaFoldDB" id="A0A7W6EGZ1"/>
<dbReference type="Pfam" id="PF22513">
    <property type="entry name" value="FitA-like_RHH"/>
    <property type="match status" value="1"/>
</dbReference>
<reference evidence="2 3" key="1">
    <citation type="submission" date="2020-08" db="EMBL/GenBank/DDBJ databases">
        <title>Genomic Encyclopedia of Type Strains, Phase IV (KMG-IV): sequencing the most valuable type-strain genomes for metagenomic binning, comparative biology and taxonomic classification.</title>
        <authorList>
            <person name="Goeker M."/>
        </authorList>
    </citation>
    <scope>NUCLEOTIDE SEQUENCE [LARGE SCALE GENOMIC DNA]</scope>
    <source>
        <strain evidence="2 3">DSM 102238</strain>
    </source>
</reference>
<dbReference type="InterPro" id="IPR013321">
    <property type="entry name" value="Arc_rbn_hlx_hlx"/>
</dbReference>
<protein>
    <submittedName>
        <fullName evidence="2">Plasmid stability protein</fullName>
    </submittedName>
</protein>
<dbReference type="InterPro" id="IPR053853">
    <property type="entry name" value="FitA-like_RHH"/>
</dbReference>
<evidence type="ECO:0000313" key="3">
    <source>
        <dbReference type="Proteomes" id="UP000542776"/>
    </source>
</evidence>
<feature type="domain" description="Antitoxin FitA-like ribbon-helix-helix" evidence="1">
    <location>
        <begin position="2"/>
        <end position="38"/>
    </location>
</feature>
<dbReference type="RefSeq" id="WP_183199366.1">
    <property type="nucleotide sequence ID" value="NZ_JACIEK010000002.1"/>
</dbReference>
<evidence type="ECO:0000313" key="2">
    <source>
        <dbReference type="EMBL" id="MBB3997844.1"/>
    </source>
</evidence>
<dbReference type="Proteomes" id="UP000542776">
    <property type="component" value="Unassembled WGS sequence"/>
</dbReference>
<gene>
    <name evidence="2" type="ORF">GGR04_001680</name>
</gene>
<evidence type="ECO:0000259" key="1">
    <source>
        <dbReference type="Pfam" id="PF22513"/>
    </source>
</evidence>
<keyword evidence="3" id="KW-1185">Reference proteome</keyword>
<dbReference type="EMBL" id="JACIEK010000002">
    <property type="protein sequence ID" value="MBB3997844.1"/>
    <property type="molecule type" value="Genomic_DNA"/>
</dbReference>
<organism evidence="2 3">
    <name type="scientific">Aureimonas pseudogalii</name>
    <dbReference type="NCBI Taxonomy" id="1744844"/>
    <lineage>
        <taxon>Bacteria</taxon>
        <taxon>Pseudomonadati</taxon>
        <taxon>Pseudomonadota</taxon>
        <taxon>Alphaproteobacteria</taxon>
        <taxon>Hyphomicrobiales</taxon>
        <taxon>Aurantimonadaceae</taxon>
        <taxon>Aureimonas</taxon>
    </lineage>
</organism>
<sequence length="85" mass="9498">MASVTIRNIDDDVKRKLQVRAARNGRSMEHDLRVALEKLADENPAPPRSEAEAKQVFEALMALGQPPLEPFDQKAVSDELNDFVP</sequence>
<dbReference type="Gene3D" id="1.10.1220.10">
    <property type="entry name" value="Met repressor-like"/>
    <property type="match status" value="1"/>
</dbReference>
<dbReference type="SUPFAM" id="SSF47598">
    <property type="entry name" value="Ribbon-helix-helix"/>
    <property type="match status" value="1"/>
</dbReference>
<proteinExistence type="predicted"/>
<name>A0A7W6EGZ1_9HYPH</name>
<dbReference type="GO" id="GO:0006355">
    <property type="term" value="P:regulation of DNA-templated transcription"/>
    <property type="evidence" value="ECO:0007669"/>
    <property type="project" value="InterPro"/>
</dbReference>
<accession>A0A7W6EGZ1</accession>
<comment type="caution">
    <text evidence="2">The sequence shown here is derived from an EMBL/GenBank/DDBJ whole genome shotgun (WGS) entry which is preliminary data.</text>
</comment>
<dbReference type="InterPro" id="IPR010985">
    <property type="entry name" value="Ribbon_hlx_hlx"/>
</dbReference>